<dbReference type="InterPro" id="IPR013535">
    <property type="entry name" value="PUL_dom"/>
</dbReference>
<reference evidence="3 4" key="1">
    <citation type="journal article" date="2018" name="New Phytol.">
        <title>Phylogenomics of Endogonaceae and evolution of mycorrhizas within Mucoromycota.</title>
        <authorList>
            <person name="Chang Y."/>
            <person name="Desiro A."/>
            <person name="Na H."/>
            <person name="Sandor L."/>
            <person name="Lipzen A."/>
            <person name="Clum A."/>
            <person name="Barry K."/>
            <person name="Grigoriev I.V."/>
            <person name="Martin F.M."/>
            <person name="Stajich J.E."/>
            <person name="Smith M.E."/>
            <person name="Bonito G."/>
            <person name="Spatafora J.W."/>
        </authorList>
    </citation>
    <scope>NUCLEOTIDE SEQUENCE [LARGE SCALE GENOMIC DNA]</scope>
    <source>
        <strain evidence="3 4">AD002</strain>
    </source>
</reference>
<feature type="domain" description="PUL" evidence="2">
    <location>
        <begin position="142"/>
        <end position="453"/>
    </location>
</feature>
<dbReference type="CDD" id="cd02947">
    <property type="entry name" value="TRX_family"/>
    <property type="match status" value="1"/>
</dbReference>
<dbReference type="SUPFAM" id="SSF52833">
    <property type="entry name" value="Thioredoxin-like"/>
    <property type="match status" value="1"/>
</dbReference>
<dbReference type="InterPro" id="IPR036249">
    <property type="entry name" value="Thioredoxin-like_sf"/>
</dbReference>
<comment type="caution">
    <text evidence="3">The sequence shown here is derived from an EMBL/GenBank/DDBJ whole genome shotgun (WGS) entry which is preliminary data.</text>
</comment>
<gene>
    <name evidence="3" type="ORF">BC938DRAFT_472794</name>
</gene>
<evidence type="ECO:0000256" key="1">
    <source>
        <dbReference type="ARBA" id="ARBA00023157"/>
    </source>
</evidence>
<dbReference type="Proteomes" id="UP000274822">
    <property type="component" value="Unassembled WGS sequence"/>
</dbReference>
<evidence type="ECO:0000259" key="2">
    <source>
        <dbReference type="PROSITE" id="PS51396"/>
    </source>
</evidence>
<dbReference type="InterPro" id="IPR013766">
    <property type="entry name" value="Thioredoxin_domain"/>
</dbReference>
<dbReference type="PANTHER" id="PTHR46115">
    <property type="entry name" value="THIOREDOXIN-LIKE PROTEIN 1"/>
    <property type="match status" value="1"/>
</dbReference>
<organism evidence="3 4">
    <name type="scientific">Jimgerdemannia flammicorona</name>
    <dbReference type="NCBI Taxonomy" id="994334"/>
    <lineage>
        <taxon>Eukaryota</taxon>
        <taxon>Fungi</taxon>
        <taxon>Fungi incertae sedis</taxon>
        <taxon>Mucoromycota</taxon>
        <taxon>Mucoromycotina</taxon>
        <taxon>Endogonomycetes</taxon>
        <taxon>Endogonales</taxon>
        <taxon>Endogonaceae</taxon>
        <taxon>Jimgerdemannia</taxon>
    </lineage>
</organism>
<keyword evidence="4" id="KW-1185">Reference proteome</keyword>
<dbReference type="Pfam" id="PF00085">
    <property type="entry name" value="Thioredoxin"/>
    <property type="match status" value="1"/>
</dbReference>
<dbReference type="Gene3D" id="1.25.10.10">
    <property type="entry name" value="Leucine-rich Repeat Variant"/>
    <property type="match status" value="1"/>
</dbReference>
<dbReference type="AlphaFoldDB" id="A0A433Q5C7"/>
<protein>
    <submittedName>
        <fullName evidence="3">PUL domain-containing protein</fullName>
    </submittedName>
</protein>
<dbReference type="Gene3D" id="3.40.30.10">
    <property type="entry name" value="Glutaredoxin"/>
    <property type="match status" value="1"/>
</dbReference>
<evidence type="ECO:0000313" key="3">
    <source>
        <dbReference type="EMBL" id="RUS24979.1"/>
    </source>
</evidence>
<sequence>MTPPPKPAAIISSSVSTLQTATNLFSLTHHLATNRAVVVFFTSSTCRLSRIIEPDYKRLITEKNDTLRSKGFVIGVKVDTGVVFYAAHNYGIRGTPTFKFFLDGKEFHELKGANTSELKSSLDFLVLKAYPPPPHTLVQSLRHIPSISTAPILFSAIGNLDLLFSKLDAVFKDAGAEIMRDERFILDKVKSLLVQKKEGKSPATDLIVDKWDATVRRLLSIIPLQSHFPLLDLLRLLLLDKRITAFYPSNPLTIIEILQRVNVGNDVATNADGTQNNLPKSLVLMTLRVACNTFWNPDLSETHLLSPSPTAHSASLTALLISSLPSTNVQVRQAAASLAFNIAALVARKRRGENIGGVSGNVLTATSWVEDEEWMIEVAVAVVGAMETATEEEIIHRLISALVHLLYLGPQGSQLALLVNVLGLQEIVEAKIKNGIVKDEKMKALCGEFVIMLKSSEESK</sequence>
<accession>A0A433Q5C7</accession>
<name>A0A433Q5C7_9FUNG</name>
<dbReference type="PROSITE" id="PS51396">
    <property type="entry name" value="PUL"/>
    <property type="match status" value="1"/>
</dbReference>
<dbReference type="InterPro" id="IPR011989">
    <property type="entry name" value="ARM-like"/>
</dbReference>
<dbReference type="Pfam" id="PF08324">
    <property type="entry name" value="PUL"/>
    <property type="match status" value="1"/>
</dbReference>
<evidence type="ECO:0000313" key="4">
    <source>
        <dbReference type="Proteomes" id="UP000274822"/>
    </source>
</evidence>
<keyword evidence="1" id="KW-1015">Disulfide bond</keyword>
<dbReference type="EMBL" id="RBNJ01014375">
    <property type="protein sequence ID" value="RUS24979.1"/>
    <property type="molecule type" value="Genomic_DNA"/>
</dbReference>
<proteinExistence type="predicted"/>